<dbReference type="SUPFAM" id="SSF56935">
    <property type="entry name" value="Porins"/>
    <property type="match status" value="1"/>
</dbReference>
<evidence type="ECO:0000313" key="1">
    <source>
        <dbReference type="EMBL" id="ATQ79069.1"/>
    </source>
</evidence>
<dbReference type="KEGG" id="mass:CR152_23115"/>
<gene>
    <name evidence="1" type="ORF">CR152_23115</name>
</gene>
<proteinExistence type="predicted"/>
<dbReference type="AlphaFoldDB" id="A0A2D2DVQ6"/>
<organism evidence="1 2">
    <name type="scientific">Massilia violaceinigra</name>
    <dbReference type="NCBI Taxonomy" id="2045208"/>
    <lineage>
        <taxon>Bacteria</taxon>
        <taxon>Pseudomonadati</taxon>
        <taxon>Pseudomonadota</taxon>
        <taxon>Betaproteobacteria</taxon>
        <taxon>Burkholderiales</taxon>
        <taxon>Oxalobacteraceae</taxon>
        <taxon>Telluria group</taxon>
        <taxon>Massilia</taxon>
    </lineage>
</organism>
<keyword evidence="2" id="KW-1185">Reference proteome</keyword>
<evidence type="ECO:0008006" key="3">
    <source>
        <dbReference type="Google" id="ProtNLM"/>
    </source>
</evidence>
<accession>A0A2D2DVQ6</accession>
<dbReference type="Proteomes" id="UP000229897">
    <property type="component" value="Chromosome"/>
</dbReference>
<evidence type="ECO:0000313" key="2">
    <source>
        <dbReference type="Proteomes" id="UP000229897"/>
    </source>
</evidence>
<name>A0A2D2DVQ6_9BURK</name>
<sequence>MAGAADPPVSPWNIGGAVRVNYVYKSWQPEYRHGFVGLDTLRLDLKYDDGHLIGSAQYRYNHFPAGQGGYTNNFLHHGWAGVRFADKSELHVGLDKVPFGLLPFASNNFFESIAYYLGLEDTYALGINYAWRSGPVAWRLAYFARDGGSYGGGGNTASASNRYSFNLVPDDDKLGYGTGQGDRERDTLVARAAWHAPGEANTELGLSLLSGAIHSHNGERSRRRAAAIHAKGSRGPWTMMAEALYYNHDTRHLPGQTFGGLDPNSFVILGAFGYPYPVAAKGVVYVANVSYNIAGSAGPFTGFKIYNDYSVLKKKSGGFKDSLQNVTGLSFSSGKWMFYADVMLAKHQPYMSPDFGGLAATSPLHDGFSRRINLQAGYYF</sequence>
<reference evidence="1" key="1">
    <citation type="submission" date="2017-10" db="EMBL/GenBank/DDBJ databases">
        <title>Massilia psychrophilum sp. nov., a novel purple-pigmented bacterium isolated from Tianshan glacier, Xinjiang Municipality, China.</title>
        <authorList>
            <person name="Wang H."/>
        </authorList>
    </citation>
    <scope>NUCLEOTIDE SEQUENCE [LARGE SCALE GENOMIC DNA]</scope>
    <source>
        <strain evidence="1">B2</strain>
    </source>
</reference>
<dbReference type="EMBL" id="CP024608">
    <property type="protein sequence ID" value="ATQ79069.1"/>
    <property type="molecule type" value="Genomic_DNA"/>
</dbReference>
<dbReference type="OrthoDB" id="625456at2"/>
<protein>
    <recommendedName>
        <fullName evidence="3">Porin</fullName>
    </recommendedName>
</protein>